<evidence type="ECO:0000313" key="3">
    <source>
        <dbReference type="Proteomes" id="UP000095282"/>
    </source>
</evidence>
<keyword evidence="3" id="KW-1185">Reference proteome</keyword>
<feature type="region of interest" description="Disordered" evidence="1">
    <location>
        <begin position="25"/>
        <end position="67"/>
    </location>
</feature>
<accession>A0A1I7SYR5</accession>
<evidence type="ECO:0000256" key="1">
    <source>
        <dbReference type="SAM" id="MobiDB-lite"/>
    </source>
</evidence>
<dbReference type="Proteomes" id="UP000095282">
    <property type="component" value="Unplaced"/>
</dbReference>
<dbReference type="AlphaFoldDB" id="A0A1I7SYR5"/>
<name>A0A1I7SYR5_9PELO</name>
<evidence type="ECO:0000256" key="2">
    <source>
        <dbReference type="SAM" id="SignalP"/>
    </source>
</evidence>
<keyword evidence="2" id="KW-0732">Signal</keyword>
<dbReference type="STRING" id="1561998.A0A1I7SYR5"/>
<evidence type="ECO:0000313" key="4">
    <source>
        <dbReference type="WBParaSite" id="Csp11.Scaffold335.g851.t1"/>
    </source>
</evidence>
<sequence>MNFRILILLFCASILAVNSFPIGKDNESEENESSLETTTEAENGETESQEETLEDQLNEIEEESSRRKKEECIVQRELKKKLKLIMEYIIERRDMLNIFHIQIILLKRKEVQIIIESKDQKDIHMKREVLILQMDIFSQKMIITGIRIEIQMIIMVT</sequence>
<proteinExistence type="predicted"/>
<feature type="chain" id="PRO_5009306861" evidence="2">
    <location>
        <begin position="20"/>
        <end position="157"/>
    </location>
</feature>
<reference evidence="4" key="1">
    <citation type="submission" date="2016-11" db="UniProtKB">
        <authorList>
            <consortium name="WormBaseParasite"/>
        </authorList>
    </citation>
    <scope>IDENTIFICATION</scope>
</reference>
<protein>
    <submittedName>
        <fullName evidence="4">Uncharacterized protein</fullName>
    </submittedName>
</protein>
<feature type="signal peptide" evidence="2">
    <location>
        <begin position="1"/>
        <end position="19"/>
    </location>
</feature>
<organism evidence="3 4">
    <name type="scientific">Caenorhabditis tropicalis</name>
    <dbReference type="NCBI Taxonomy" id="1561998"/>
    <lineage>
        <taxon>Eukaryota</taxon>
        <taxon>Metazoa</taxon>
        <taxon>Ecdysozoa</taxon>
        <taxon>Nematoda</taxon>
        <taxon>Chromadorea</taxon>
        <taxon>Rhabditida</taxon>
        <taxon>Rhabditina</taxon>
        <taxon>Rhabditomorpha</taxon>
        <taxon>Rhabditoidea</taxon>
        <taxon>Rhabditidae</taxon>
        <taxon>Peloderinae</taxon>
        <taxon>Caenorhabditis</taxon>
    </lineage>
</organism>
<feature type="compositionally biased region" description="Acidic residues" evidence="1">
    <location>
        <begin position="42"/>
        <end position="62"/>
    </location>
</feature>
<dbReference type="WBParaSite" id="Csp11.Scaffold335.g851.t1">
    <property type="protein sequence ID" value="Csp11.Scaffold335.g851.t1"/>
    <property type="gene ID" value="Csp11.Scaffold335.g851"/>
</dbReference>